<feature type="compositionally biased region" description="Low complexity" evidence="1">
    <location>
        <begin position="127"/>
        <end position="155"/>
    </location>
</feature>
<keyword evidence="3" id="KW-1185">Reference proteome</keyword>
<dbReference type="PANTHER" id="PTHR35100:SF1">
    <property type="entry name" value="F15H11.13 PROTEIN"/>
    <property type="match status" value="1"/>
</dbReference>
<protein>
    <submittedName>
        <fullName evidence="2">Uncharacterized protein</fullName>
    </submittedName>
</protein>
<feature type="region of interest" description="Disordered" evidence="1">
    <location>
        <begin position="117"/>
        <end position="155"/>
    </location>
</feature>
<evidence type="ECO:0000313" key="3">
    <source>
        <dbReference type="Proteomes" id="UP000256970"/>
    </source>
</evidence>
<evidence type="ECO:0000256" key="1">
    <source>
        <dbReference type="SAM" id="MobiDB-lite"/>
    </source>
</evidence>
<reference evidence="2 3" key="1">
    <citation type="submission" date="2016-10" db="EMBL/GenBank/DDBJ databases">
        <authorList>
            <person name="Cai Z."/>
        </authorList>
    </citation>
    <scope>NUCLEOTIDE SEQUENCE [LARGE SCALE GENOMIC DNA]</scope>
</reference>
<proteinExistence type="predicted"/>
<name>A0A383W904_TETOB</name>
<evidence type="ECO:0000313" key="2">
    <source>
        <dbReference type="EMBL" id="SZX73723.1"/>
    </source>
</evidence>
<dbReference type="AlphaFoldDB" id="A0A383W904"/>
<gene>
    <name evidence="2" type="ORF">BQ4739_LOCUS13976</name>
</gene>
<feature type="region of interest" description="Disordered" evidence="1">
    <location>
        <begin position="15"/>
        <end position="50"/>
    </location>
</feature>
<organism evidence="2 3">
    <name type="scientific">Tetradesmus obliquus</name>
    <name type="common">Green alga</name>
    <name type="synonym">Acutodesmus obliquus</name>
    <dbReference type="NCBI Taxonomy" id="3088"/>
    <lineage>
        <taxon>Eukaryota</taxon>
        <taxon>Viridiplantae</taxon>
        <taxon>Chlorophyta</taxon>
        <taxon>core chlorophytes</taxon>
        <taxon>Chlorophyceae</taxon>
        <taxon>CS clade</taxon>
        <taxon>Sphaeropleales</taxon>
        <taxon>Scenedesmaceae</taxon>
        <taxon>Tetradesmus</taxon>
    </lineage>
</organism>
<dbReference type="PANTHER" id="PTHR35100">
    <property type="entry name" value="FOLD PROTEIN"/>
    <property type="match status" value="1"/>
</dbReference>
<dbReference type="Proteomes" id="UP000256970">
    <property type="component" value="Unassembled WGS sequence"/>
</dbReference>
<dbReference type="EMBL" id="FNXT01001197">
    <property type="protein sequence ID" value="SZX73723.1"/>
    <property type="molecule type" value="Genomic_DNA"/>
</dbReference>
<sequence length="392" mass="42774">MALLQLPRLETRYTAVQRGSSNQQQLEGSSSEEELCGASPTSSSDYSSSDIEFYSGKANQHCARLQQQRPPRRALRWLVRRLHQADRKQQASLPSGGSFDSLSGFSDCSSEAQYDGIVLLPPPAPKQQAQQQQQQQQQLEQQLNQSEQTAAAAAEAAAQPAEGGFRRLLRAVLRPVVRFVRTVCSSAGPQGPGSNDNSLAEQIINVVTSIPFFVIGMQGLRRRRCPRGRHFSLAFMAVGIAAAGYHGVNPSSPLRPLLRKMDYYSICYCSNVLRRAAHIGLPAPLRVAALLAAPVKPTAVTGLNLLLVESKYLRSALSHAHLRPSFKLHLGTGLVGMAAFAYEDIANGMRWPPVLHSLWHCLSAVAMGCFGQLLQHQELLLMLEGVQVEACS</sequence>
<feature type="compositionally biased region" description="Low complexity" evidence="1">
    <location>
        <begin position="19"/>
        <end position="29"/>
    </location>
</feature>
<accession>A0A383W904</accession>
<feature type="compositionally biased region" description="Low complexity" evidence="1">
    <location>
        <begin position="39"/>
        <end position="49"/>
    </location>
</feature>